<evidence type="ECO:0000313" key="1">
    <source>
        <dbReference type="EMBL" id="RMT40237.1"/>
    </source>
</evidence>
<sequence>MNATHARRRVQQIVGHPLLLKLFTKERESMDVTKVRSCVYGQHNIRLGNMDSEGVIRSDRAVIFRVRGDAVYSMHENYLGKLVDGVCRTRRGELIFTLREL</sequence>
<dbReference type="AlphaFoldDB" id="A0A0Q0A4P9"/>
<evidence type="ECO:0000313" key="2">
    <source>
        <dbReference type="Proteomes" id="UP000268096"/>
    </source>
</evidence>
<dbReference type="EMBL" id="RBTH01000351">
    <property type="protein sequence ID" value="RMT40237.1"/>
    <property type="molecule type" value="Genomic_DNA"/>
</dbReference>
<dbReference type="Proteomes" id="UP000268096">
    <property type="component" value="Unassembled WGS sequence"/>
</dbReference>
<proteinExistence type="predicted"/>
<protein>
    <submittedName>
        <fullName evidence="1">Uncharacterized protein</fullName>
    </submittedName>
</protein>
<name>A0A0Q0A4P9_PSESX</name>
<reference evidence="1 2" key="1">
    <citation type="submission" date="2018-08" db="EMBL/GenBank/DDBJ databases">
        <title>Recombination of ecologically and evolutionarily significant loci maintains genetic cohesion in the Pseudomonas syringae species complex.</title>
        <authorList>
            <person name="Dillon M."/>
            <person name="Thakur S."/>
            <person name="Almeida R.N.D."/>
            <person name="Weir B.S."/>
            <person name="Guttman D.S."/>
        </authorList>
    </citation>
    <scope>NUCLEOTIDE SEQUENCE [LARGE SCALE GENOMIC DNA]</scope>
    <source>
        <strain evidence="1 2">ICMP 16926</strain>
    </source>
</reference>
<accession>A0A0Q0A4P9</accession>
<organism evidence="1 2">
    <name type="scientific">Pseudomonas syringae pv. solidagae</name>
    <dbReference type="NCBI Taxonomy" id="264458"/>
    <lineage>
        <taxon>Bacteria</taxon>
        <taxon>Pseudomonadati</taxon>
        <taxon>Pseudomonadota</taxon>
        <taxon>Gammaproteobacteria</taxon>
        <taxon>Pseudomonadales</taxon>
        <taxon>Pseudomonadaceae</taxon>
        <taxon>Pseudomonas</taxon>
        <taxon>Pseudomonas syringae</taxon>
    </lineage>
</organism>
<comment type="caution">
    <text evidence="1">The sequence shown here is derived from an EMBL/GenBank/DDBJ whole genome shotgun (WGS) entry which is preliminary data.</text>
</comment>
<gene>
    <name evidence="1" type="ORF">ALP48_101772</name>
</gene>